<dbReference type="InterPro" id="IPR016188">
    <property type="entry name" value="PurM-like_N"/>
</dbReference>
<dbReference type="InterPro" id="IPR011854">
    <property type="entry name" value="HypE"/>
</dbReference>
<dbReference type="SUPFAM" id="SSF56042">
    <property type="entry name" value="PurM C-terminal domain-like"/>
    <property type="match status" value="1"/>
</dbReference>
<dbReference type="RefSeq" id="WP_148882189.1">
    <property type="nucleotide sequence ID" value="NZ_CP041932.1"/>
</dbReference>
<dbReference type="Proteomes" id="UP000322631">
    <property type="component" value="Chromosome"/>
</dbReference>
<dbReference type="Gene3D" id="3.30.1330.10">
    <property type="entry name" value="PurM-like, N-terminal domain"/>
    <property type="match status" value="1"/>
</dbReference>
<dbReference type="Pfam" id="PF02769">
    <property type="entry name" value="AIRS_C"/>
    <property type="match status" value="1"/>
</dbReference>
<accession>A0A5C0SLQ6</accession>
<evidence type="ECO:0000259" key="3">
    <source>
        <dbReference type="Pfam" id="PF02769"/>
    </source>
</evidence>
<evidence type="ECO:0000313" key="5">
    <source>
        <dbReference type="Proteomes" id="UP000322631"/>
    </source>
</evidence>
<protein>
    <submittedName>
        <fullName evidence="4">Hydrogenase assembly protein HupF</fullName>
    </submittedName>
</protein>
<name>A0A5C0SLQ6_9EURY</name>
<proteinExistence type="inferred from homology"/>
<evidence type="ECO:0000259" key="2">
    <source>
        <dbReference type="Pfam" id="PF00586"/>
    </source>
</evidence>
<reference evidence="4 5" key="1">
    <citation type="submission" date="2019-07" db="EMBL/GenBank/DDBJ databases">
        <title>Complete genome of Thermococcus acidophilus.</title>
        <authorList>
            <person name="Li X."/>
        </authorList>
    </citation>
    <scope>NUCLEOTIDE SEQUENCE [LARGE SCALE GENOMIC DNA]</scope>
    <source>
        <strain evidence="4 5">SY113</strain>
    </source>
</reference>
<dbReference type="GO" id="GO:0051604">
    <property type="term" value="P:protein maturation"/>
    <property type="evidence" value="ECO:0007669"/>
    <property type="project" value="TreeGrafter"/>
</dbReference>
<dbReference type="Pfam" id="PF00586">
    <property type="entry name" value="AIRS"/>
    <property type="match status" value="1"/>
</dbReference>
<evidence type="ECO:0000313" key="4">
    <source>
        <dbReference type="EMBL" id="QEK14098.1"/>
    </source>
</evidence>
<dbReference type="EMBL" id="CP041932">
    <property type="protein sequence ID" value="QEK14098.1"/>
    <property type="molecule type" value="Genomic_DNA"/>
</dbReference>
<dbReference type="PANTHER" id="PTHR30303:SF4">
    <property type="entry name" value="HYDROGENASE EXPRESSION_FORMATION PROTEIN HYPE"/>
    <property type="match status" value="1"/>
</dbReference>
<comment type="similarity">
    <text evidence="1">Belongs to the HypE family.</text>
</comment>
<feature type="domain" description="PurM-like N-terminal" evidence="2">
    <location>
        <begin position="37"/>
        <end position="143"/>
    </location>
</feature>
<keyword evidence="5" id="KW-1185">Reference proteome</keyword>
<dbReference type="CDD" id="cd06061">
    <property type="entry name" value="PurM-like1"/>
    <property type="match status" value="1"/>
</dbReference>
<gene>
    <name evidence="4" type="ORF">FPV09_02045</name>
</gene>
<dbReference type="SUPFAM" id="SSF55326">
    <property type="entry name" value="PurM N-terminal domain-like"/>
    <property type="match status" value="1"/>
</dbReference>
<dbReference type="InterPro" id="IPR010918">
    <property type="entry name" value="PurM-like_C_dom"/>
</dbReference>
<feature type="domain" description="PurM-like C-terminal" evidence="3">
    <location>
        <begin position="154"/>
        <end position="305"/>
    </location>
</feature>
<dbReference type="Gene3D" id="3.90.650.10">
    <property type="entry name" value="PurM-like C-terminal domain"/>
    <property type="match status" value="1"/>
</dbReference>
<dbReference type="GeneID" id="41608598"/>
<dbReference type="AlphaFoldDB" id="A0A5C0SLQ6"/>
<evidence type="ECO:0000256" key="1">
    <source>
        <dbReference type="ARBA" id="ARBA00006243"/>
    </source>
</evidence>
<dbReference type="PIRSF" id="PIRSF005644">
    <property type="entry name" value="Hdrgns_mtr_HypE"/>
    <property type="match status" value="1"/>
</dbReference>
<dbReference type="InterPro" id="IPR036921">
    <property type="entry name" value="PurM-like_N_sf"/>
</dbReference>
<organism evidence="4 5">
    <name type="scientific">Thermococcus aciditolerans</name>
    <dbReference type="NCBI Taxonomy" id="2598455"/>
    <lineage>
        <taxon>Archaea</taxon>
        <taxon>Methanobacteriati</taxon>
        <taxon>Methanobacteriota</taxon>
        <taxon>Thermococci</taxon>
        <taxon>Thermococcales</taxon>
        <taxon>Thermococcaceae</taxon>
        <taxon>Thermococcus</taxon>
    </lineage>
</organism>
<dbReference type="InterPro" id="IPR036676">
    <property type="entry name" value="PurM-like_C_sf"/>
</dbReference>
<dbReference type="PANTHER" id="PTHR30303">
    <property type="entry name" value="HYDROGENASE ISOENZYMES FORMATION PROTEIN HYPE"/>
    <property type="match status" value="1"/>
</dbReference>
<sequence>MRLPLGKIRNDVLHDVVFPNLGVEDMKVVYGPREGFDSAVLEYDHDHYLVVATDPTLGVPRETFGFFSYHFAASDVAVFGARPRWLVVDILLPPGSEKGFLEKTMRDLNTECRKYGSTIIGGHTGVYPSVAEPTSTTTAMGLVKKDQLRLPLAKPGDRIVVTGKVGLEFAVSAAYFREDELRKLLSFREIQLLRGLYRFETAVPDALAAGPFVRGMHDATEGGLTALHEIADNSGVGFTVHAEKLHLDPLVRKVLDFYGLDPWGVSSTGTVIAITPPENIDSLIKEFNKNGIVAFELGEFTADRKRILIENGEEREFPTFKSDPYVELYSKELISP</sequence>
<dbReference type="KEGG" id="them:FPV09_02045"/>